<evidence type="ECO:0000313" key="3">
    <source>
        <dbReference type="EMBL" id="MFD0788255.1"/>
    </source>
</evidence>
<dbReference type="InterPro" id="IPR057727">
    <property type="entry name" value="WCX_dom"/>
</dbReference>
<dbReference type="PROSITE" id="PS52050">
    <property type="entry name" value="WYL"/>
    <property type="match status" value="1"/>
</dbReference>
<dbReference type="EMBL" id="JBHTHM010002625">
    <property type="protein sequence ID" value="MFD0788255.1"/>
    <property type="molecule type" value="Genomic_DNA"/>
</dbReference>
<organism evidence="3 4">
    <name type="scientific">Micromonospora azadirachtae</name>
    <dbReference type="NCBI Taxonomy" id="1970735"/>
    <lineage>
        <taxon>Bacteria</taxon>
        <taxon>Bacillati</taxon>
        <taxon>Actinomycetota</taxon>
        <taxon>Actinomycetes</taxon>
        <taxon>Micromonosporales</taxon>
        <taxon>Micromonosporaceae</taxon>
        <taxon>Micromonospora</taxon>
    </lineage>
</organism>
<keyword evidence="4" id="KW-1185">Reference proteome</keyword>
<dbReference type="PANTHER" id="PTHR34580:SF1">
    <property type="entry name" value="PROTEIN PAFC"/>
    <property type="match status" value="1"/>
</dbReference>
<dbReference type="InterPro" id="IPR026881">
    <property type="entry name" value="WYL_dom"/>
</dbReference>
<feature type="domain" description="WCX" evidence="2">
    <location>
        <begin position="101"/>
        <end position="159"/>
    </location>
</feature>
<dbReference type="Proteomes" id="UP001597053">
    <property type="component" value="Unassembled WGS sequence"/>
</dbReference>
<comment type="caution">
    <text evidence="3">The sequence shown here is derived from an EMBL/GenBank/DDBJ whole genome shotgun (WGS) entry which is preliminary data.</text>
</comment>
<accession>A0ABW3ABY5</accession>
<proteinExistence type="predicted"/>
<gene>
    <name evidence="3" type="ORF">ACFQZ8_30450</name>
</gene>
<sequence length="167" mass="18700">WQAPREVTRVLDPLGLVLKAGRWYLVAAVDGDVRTYRVGAILDLVTLDDPADRPEDFDLARCWREHADRYEQGVYRAQAQVRMTVAALELMPFVFPPAMSRAARAAAGEPDADGWLLTTVPIESVKHGHIELLKLGAEVEVLDPPELRERFTGTAQRLAALYPVRQE</sequence>
<protein>
    <submittedName>
        <fullName evidence="3">Helix-turn-helix transcriptional regulator</fullName>
    </submittedName>
</protein>
<evidence type="ECO:0000259" key="2">
    <source>
        <dbReference type="Pfam" id="PF25583"/>
    </source>
</evidence>
<feature type="non-terminal residue" evidence="3">
    <location>
        <position position="1"/>
    </location>
</feature>
<dbReference type="Pfam" id="PF25583">
    <property type="entry name" value="WCX"/>
    <property type="match status" value="1"/>
</dbReference>
<evidence type="ECO:0000313" key="4">
    <source>
        <dbReference type="Proteomes" id="UP001597053"/>
    </source>
</evidence>
<dbReference type="Pfam" id="PF13280">
    <property type="entry name" value="WYL"/>
    <property type="match status" value="1"/>
</dbReference>
<dbReference type="InterPro" id="IPR051534">
    <property type="entry name" value="CBASS_pafABC_assoc_protein"/>
</dbReference>
<dbReference type="PANTHER" id="PTHR34580">
    <property type="match status" value="1"/>
</dbReference>
<evidence type="ECO:0000259" key="1">
    <source>
        <dbReference type="Pfam" id="PF13280"/>
    </source>
</evidence>
<reference evidence="4" key="1">
    <citation type="journal article" date="2019" name="Int. J. Syst. Evol. Microbiol.">
        <title>The Global Catalogue of Microorganisms (GCM) 10K type strain sequencing project: providing services to taxonomists for standard genome sequencing and annotation.</title>
        <authorList>
            <consortium name="The Broad Institute Genomics Platform"/>
            <consortium name="The Broad Institute Genome Sequencing Center for Infectious Disease"/>
            <person name="Wu L."/>
            <person name="Ma J."/>
        </authorList>
    </citation>
    <scope>NUCLEOTIDE SEQUENCE [LARGE SCALE GENOMIC DNA]</scope>
    <source>
        <strain evidence="4">JCM 32148</strain>
    </source>
</reference>
<feature type="domain" description="WYL" evidence="1">
    <location>
        <begin position="3"/>
        <end position="44"/>
    </location>
</feature>
<name>A0ABW3ABY5_9ACTN</name>